<evidence type="ECO:0000256" key="1">
    <source>
        <dbReference type="ARBA" id="ARBA00004613"/>
    </source>
</evidence>
<keyword evidence="7" id="KW-1185">Reference proteome</keyword>
<comment type="subcellular location">
    <subcellularLocation>
        <location evidence="1">Secreted</location>
    </subcellularLocation>
</comment>
<sequence>MRTLFFWLSLSFFFASIYGSPTDCNEGYHIPTDLTKVNGLWNVKVIAAFKEAESVKVINYLYAEVSVTEIEANITSSNPIYNLELETTRNRRIDDQKLSLSYIVRSTEGEVYTLTFWQSNPESLIAIQDLNNETKVAFLYSRGTSLPESEVEHFKKWSTCKKLVFLREFEISVNYALECHGLFEHSTHLDDIVDKATWGLVAKSSSIVDINYLKRILYEGKLEISKTGDVYSVLEILTLPGGTHLSEKKYTKGEKDSDVSISTYKTEEGLLVLGVRSKEFRTLFLASKSSKAKQSMLEKFERQAQCFETDHIYHIPGSKIPENEKDACTKVFDQLMPVILKESIGKWSLTISAYEKKDPTLSDVLLDYAWMEIDFENGRPHMSYVSINEGSLFRMGRDNIELEDTNGLVTFKDRSTSLRSTMFRVSADCIMFSTLSHNNPDGMVFLFCRSTQVPGVDIKKFVDYAFCMKLNYIVIRKHSSLGCLDLPHEIEILEDQKIAGKWNVVAVASSIMTGEHDLSPEMHFNVQDEKITITGRNSTLTVDRKEGNRLHYTADGAVMEFRFYELTEGLLIAWNGSPTTHRIFLTLLSKSDRVDSADIDRFKHFASCLTVPVVFIKE</sequence>
<dbReference type="GO" id="GO:0005576">
    <property type="term" value="C:extracellular region"/>
    <property type="evidence" value="ECO:0007669"/>
    <property type="project" value="UniProtKB-SubCell"/>
</dbReference>
<evidence type="ECO:0000256" key="4">
    <source>
        <dbReference type="ARBA" id="ARBA00023180"/>
    </source>
</evidence>
<keyword evidence="4" id="KW-0325">Glycoprotein</keyword>
<accession>A0AAD1WMA0</accession>
<proteinExistence type="predicted"/>
<evidence type="ECO:0000256" key="3">
    <source>
        <dbReference type="ARBA" id="ARBA00022729"/>
    </source>
</evidence>
<feature type="chain" id="PRO_5042120073" evidence="5">
    <location>
        <begin position="20"/>
        <end position="618"/>
    </location>
</feature>
<gene>
    <name evidence="6" type="ORF">PECUL_23A014580</name>
</gene>
<dbReference type="AlphaFoldDB" id="A0AAD1WMA0"/>
<dbReference type="PANTHER" id="PTHR11967">
    <property type="entry name" value="ALPHA-1-ACID GLYCOPROTEIN"/>
    <property type="match status" value="1"/>
</dbReference>
<dbReference type="PANTHER" id="PTHR11967:SF2">
    <property type="entry name" value="ALPHA-1-ACID GLYCOPROTEIN 1"/>
    <property type="match status" value="1"/>
</dbReference>
<organism evidence="6 7">
    <name type="scientific">Pelobates cultripes</name>
    <name type="common">Western spadefoot toad</name>
    <dbReference type="NCBI Taxonomy" id="61616"/>
    <lineage>
        <taxon>Eukaryota</taxon>
        <taxon>Metazoa</taxon>
        <taxon>Chordata</taxon>
        <taxon>Craniata</taxon>
        <taxon>Vertebrata</taxon>
        <taxon>Euteleostomi</taxon>
        <taxon>Amphibia</taxon>
        <taxon>Batrachia</taxon>
        <taxon>Anura</taxon>
        <taxon>Pelobatoidea</taxon>
        <taxon>Pelobatidae</taxon>
        <taxon>Pelobates</taxon>
    </lineage>
</organism>
<dbReference type="EMBL" id="OW240920">
    <property type="protein sequence ID" value="CAH2314396.1"/>
    <property type="molecule type" value="Genomic_DNA"/>
</dbReference>
<keyword evidence="3 5" id="KW-0732">Signal</keyword>
<protein>
    <submittedName>
        <fullName evidence="6">Uncharacterized protein</fullName>
    </submittedName>
</protein>
<evidence type="ECO:0000313" key="7">
    <source>
        <dbReference type="Proteomes" id="UP001295444"/>
    </source>
</evidence>
<evidence type="ECO:0000256" key="2">
    <source>
        <dbReference type="ARBA" id="ARBA00022525"/>
    </source>
</evidence>
<dbReference type="InterPro" id="IPR012674">
    <property type="entry name" value="Calycin"/>
</dbReference>
<feature type="signal peptide" evidence="5">
    <location>
        <begin position="1"/>
        <end position="19"/>
    </location>
</feature>
<evidence type="ECO:0000256" key="5">
    <source>
        <dbReference type="SAM" id="SignalP"/>
    </source>
</evidence>
<name>A0AAD1WMA0_PELCU</name>
<dbReference type="Gene3D" id="2.40.128.20">
    <property type="match status" value="1"/>
</dbReference>
<keyword evidence="2" id="KW-0964">Secreted</keyword>
<reference evidence="6" key="1">
    <citation type="submission" date="2022-03" db="EMBL/GenBank/DDBJ databases">
        <authorList>
            <person name="Alioto T."/>
            <person name="Alioto T."/>
            <person name="Gomez Garrido J."/>
        </authorList>
    </citation>
    <scope>NUCLEOTIDE SEQUENCE</scope>
</reference>
<evidence type="ECO:0000313" key="6">
    <source>
        <dbReference type="EMBL" id="CAH2314396.1"/>
    </source>
</evidence>
<dbReference type="Proteomes" id="UP001295444">
    <property type="component" value="Chromosome 09"/>
</dbReference>